<dbReference type="InterPro" id="IPR050834">
    <property type="entry name" value="Glycosyltransf_2"/>
</dbReference>
<evidence type="ECO:0000313" key="3">
    <source>
        <dbReference type="EMBL" id="GAA0604977.1"/>
    </source>
</evidence>
<gene>
    <name evidence="3" type="ORF">GCM10009547_03610</name>
</gene>
<dbReference type="Gene3D" id="3.90.550.10">
    <property type="entry name" value="Spore Coat Polysaccharide Biosynthesis Protein SpsA, Chain A"/>
    <property type="match status" value="1"/>
</dbReference>
<reference evidence="4" key="1">
    <citation type="journal article" date="2019" name="Int. J. Syst. Evol. Microbiol.">
        <title>The Global Catalogue of Microorganisms (GCM) 10K type strain sequencing project: providing services to taxonomists for standard genome sequencing and annotation.</title>
        <authorList>
            <consortium name="The Broad Institute Genomics Platform"/>
            <consortium name="The Broad Institute Genome Sequencing Center for Infectious Disease"/>
            <person name="Wu L."/>
            <person name="Ma J."/>
        </authorList>
    </citation>
    <scope>NUCLEOTIDE SEQUENCE [LARGE SCALE GENOMIC DNA]</scope>
    <source>
        <strain evidence="4">JCM 10671</strain>
    </source>
</reference>
<feature type="transmembrane region" description="Helical" evidence="2">
    <location>
        <begin position="614"/>
        <end position="634"/>
    </location>
</feature>
<keyword evidence="4" id="KW-1185">Reference proteome</keyword>
<feature type="transmembrane region" description="Helical" evidence="2">
    <location>
        <begin position="770"/>
        <end position="792"/>
    </location>
</feature>
<feature type="transmembrane region" description="Helical" evidence="2">
    <location>
        <begin position="542"/>
        <end position="560"/>
    </location>
</feature>
<comment type="caution">
    <text evidence="3">The sequence shown here is derived from an EMBL/GenBank/DDBJ whole genome shotgun (WGS) entry which is preliminary data.</text>
</comment>
<proteinExistence type="predicted"/>
<dbReference type="Pfam" id="PF13641">
    <property type="entry name" value="Glyco_tranf_2_3"/>
    <property type="match status" value="1"/>
</dbReference>
<evidence type="ECO:0000256" key="1">
    <source>
        <dbReference type="SAM" id="MobiDB-lite"/>
    </source>
</evidence>
<feature type="transmembrane region" description="Helical" evidence="2">
    <location>
        <begin position="737"/>
        <end position="758"/>
    </location>
</feature>
<accession>A0ABP3RD44</accession>
<name>A0ABP3RD44_9ACTN</name>
<dbReference type="RefSeq" id="WP_344600953.1">
    <property type="nucleotide sequence ID" value="NZ_BAAAHE010000004.1"/>
</dbReference>
<feature type="transmembrane region" description="Helical" evidence="2">
    <location>
        <begin position="408"/>
        <end position="427"/>
    </location>
</feature>
<protein>
    <submittedName>
        <fullName evidence="3">Glycosyltransferase</fullName>
    </submittedName>
</protein>
<dbReference type="Proteomes" id="UP001500957">
    <property type="component" value="Unassembled WGS sequence"/>
</dbReference>
<feature type="transmembrane region" description="Helical" evidence="2">
    <location>
        <begin position="486"/>
        <end position="510"/>
    </location>
</feature>
<keyword evidence="2" id="KW-0812">Transmembrane</keyword>
<dbReference type="EMBL" id="BAAAHE010000004">
    <property type="protein sequence ID" value="GAA0604977.1"/>
    <property type="molecule type" value="Genomic_DNA"/>
</dbReference>
<dbReference type="InterPro" id="IPR029044">
    <property type="entry name" value="Nucleotide-diphossugar_trans"/>
</dbReference>
<dbReference type="PANTHER" id="PTHR43685:SF3">
    <property type="entry name" value="SLR2126 PROTEIN"/>
    <property type="match status" value="1"/>
</dbReference>
<keyword evidence="2" id="KW-1133">Transmembrane helix</keyword>
<feature type="transmembrane region" description="Helical" evidence="2">
    <location>
        <begin position="572"/>
        <end position="602"/>
    </location>
</feature>
<keyword evidence="2" id="KW-0472">Membrane</keyword>
<feature type="transmembrane region" description="Helical" evidence="2">
    <location>
        <begin position="516"/>
        <end position="535"/>
    </location>
</feature>
<feature type="region of interest" description="Disordered" evidence="1">
    <location>
        <begin position="1037"/>
        <end position="1061"/>
    </location>
</feature>
<dbReference type="PANTHER" id="PTHR43685">
    <property type="entry name" value="GLYCOSYLTRANSFERASE"/>
    <property type="match status" value="1"/>
</dbReference>
<evidence type="ECO:0000313" key="4">
    <source>
        <dbReference type="Proteomes" id="UP001500957"/>
    </source>
</evidence>
<feature type="transmembrane region" description="Helical" evidence="2">
    <location>
        <begin position="675"/>
        <end position="693"/>
    </location>
</feature>
<dbReference type="SUPFAM" id="SSF53448">
    <property type="entry name" value="Nucleotide-diphospho-sugar transferases"/>
    <property type="match status" value="1"/>
</dbReference>
<feature type="transmembrane region" description="Helical" evidence="2">
    <location>
        <begin position="698"/>
        <end position="717"/>
    </location>
</feature>
<sequence>MINPPPPADARHDVTVVLVTHDGERWLPQVLPALLNQTRPGDRLIVADTGSTDSTTELLAQYVPAAAVISLPRDTGYGAAVKAALAAADRAAADSSADQPGEPEVRRWIWLLHDDSEPEPDALSHLIAAVDADPGLGVAGTKVRGWYRRRMLLEVGVTIDGGGRREEHLERGEQDQGQHDNRRETLAVSSAGMLVRRDVWDDLGGFDEHLPLMRDDVDFCWRTWLAGYRVAVVPEAVVYHAEASAQSRREVAIGSGRVHLLDRAGAMRVLLANLPTRRFLFAIPRLFLGGLLRAIGYLVAKIPQQAADEVLAIGSVLLQPRAILEMRRERRADHRVAPGSLRRLFPRFGHQFALARDALTSFVGGRRTEGVAIGRHRVVESGPGADDMENLDLGAGGVLLRRVMRSPGWLLVFGLLALTLLAGRELLAGGRIFGGALLPAPGGASDLWSAYTGSWHPDSVGSSEASPPYLAAVAFVGTLLGGHADLAVTVLLVGSVPMAGAVAYLTAGALPTSRALRVWGAAAYATLPVLSGAVAAGRLGTAVAVVLLPAFALAFVRTVGIPGRAGTVRATWVAALTLTVMMAFVPLAWVLALLAAGAVAGAARGLAATWDRDLLTRLAIVVALPPVALLPWSAQLLRHPSRFLGEPGAPGPDLAGEAQDTWRLLLFDAGGPNPLPDWVGLGVLVAGLVGLAVSTRRIVATLGVAAACLGYVVALVVSRLEISSPAGGTEISAWPGLALALAALGLLITAVVGAHGLAERLAAREFGLAQPLAGFVALVAVGAPAVGGLTWIARGADDPIGRGSPVLVPAFVAAEAETSDRPRTLALRVHRAEGSLSYAIVRDSGPRLGAADVSPPSAAERRVAQLVGDLVSGRGDEVVSRLGSFAIRYVLVKAPVPADLARRLDAVPGLEQVSTQGGDGLWRLQVPVARVMFYPADGGPGVPVPSTRVGVDAELPPGGGVLALAEPSSSHWKAAVNGTALKSQTQNGWAQAFTVPPEGGRLVLEWNSPLRGVWLFSQATLFLVMVVLALPGGTRVREDEEDVPLPTARRHAAAERVGGAT</sequence>
<organism evidence="3 4">
    <name type="scientific">Sporichthya brevicatena</name>
    <dbReference type="NCBI Taxonomy" id="171442"/>
    <lineage>
        <taxon>Bacteria</taxon>
        <taxon>Bacillati</taxon>
        <taxon>Actinomycetota</taxon>
        <taxon>Actinomycetes</taxon>
        <taxon>Sporichthyales</taxon>
        <taxon>Sporichthyaceae</taxon>
        <taxon>Sporichthya</taxon>
    </lineage>
</organism>
<dbReference type="CDD" id="cd04186">
    <property type="entry name" value="GT_2_like_c"/>
    <property type="match status" value="1"/>
</dbReference>
<evidence type="ECO:0000256" key="2">
    <source>
        <dbReference type="SAM" id="Phobius"/>
    </source>
</evidence>